<dbReference type="AlphaFoldDB" id="A0A4Q7NL41"/>
<evidence type="ECO:0000313" key="2">
    <source>
        <dbReference type="EMBL" id="RZS85831.1"/>
    </source>
</evidence>
<dbReference type="Gene3D" id="3.40.50.360">
    <property type="match status" value="1"/>
</dbReference>
<proteinExistence type="predicted"/>
<dbReference type="InterPro" id="IPR050712">
    <property type="entry name" value="NAD(P)H-dep_reductase"/>
</dbReference>
<dbReference type="PANTHER" id="PTHR30543:SF21">
    <property type="entry name" value="NAD(P)H-DEPENDENT FMN REDUCTASE LOT6"/>
    <property type="match status" value="1"/>
</dbReference>
<accession>A0A4Q7NL41</accession>
<dbReference type="GO" id="GO:0010181">
    <property type="term" value="F:FMN binding"/>
    <property type="evidence" value="ECO:0007669"/>
    <property type="project" value="TreeGrafter"/>
</dbReference>
<reference evidence="2 3" key="1">
    <citation type="submission" date="2019-02" db="EMBL/GenBank/DDBJ databases">
        <title>Genomic Encyclopedia of Type Strains, Phase IV (KMG-IV): sequencing the most valuable type-strain genomes for metagenomic binning, comparative biology and taxonomic classification.</title>
        <authorList>
            <person name="Goeker M."/>
        </authorList>
    </citation>
    <scope>NUCLEOTIDE SEQUENCE [LARGE SCALE GENOMIC DNA]</scope>
    <source>
        <strain evidence="2 3">K24</strain>
    </source>
</reference>
<dbReference type="GO" id="GO:0005829">
    <property type="term" value="C:cytosol"/>
    <property type="evidence" value="ECO:0007669"/>
    <property type="project" value="TreeGrafter"/>
</dbReference>
<dbReference type="PANTHER" id="PTHR30543">
    <property type="entry name" value="CHROMATE REDUCTASE"/>
    <property type="match status" value="1"/>
</dbReference>
<dbReference type="InterPro" id="IPR005025">
    <property type="entry name" value="FMN_Rdtase-like_dom"/>
</dbReference>
<dbReference type="RefSeq" id="WP_130356983.1">
    <property type="nucleotide sequence ID" value="NZ_SGXC01000001.1"/>
</dbReference>
<dbReference type="InterPro" id="IPR029039">
    <property type="entry name" value="Flavoprotein-like_sf"/>
</dbReference>
<protein>
    <submittedName>
        <fullName evidence="2">Chromate reductase</fullName>
    </submittedName>
</protein>
<keyword evidence="3" id="KW-1185">Reference proteome</keyword>
<dbReference type="Proteomes" id="UP000292445">
    <property type="component" value="Unassembled WGS sequence"/>
</dbReference>
<feature type="domain" description="NADPH-dependent FMN reductase-like" evidence="1">
    <location>
        <begin position="4"/>
        <end position="146"/>
    </location>
</feature>
<evidence type="ECO:0000259" key="1">
    <source>
        <dbReference type="Pfam" id="PF03358"/>
    </source>
</evidence>
<dbReference type="Pfam" id="PF03358">
    <property type="entry name" value="FMN_red"/>
    <property type="match status" value="1"/>
</dbReference>
<dbReference type="SUPFAM" id="SSF52218">
    <property type="entry name" value="Flavoproteins"/>
    <property type="match status" value="1"/>
</dbReference>
<dbReference type="OrthoDB" id="9812295at2"/>
<organism evidence="2 3">
    <name type="scientific">Pigmentiphaga kullae</name>
    <dbReference type="NCBI Taxonomy" id="151784"/>
    <lineage>
        <taxon>Bacteria</taxon>
        <taxon>Pseudomonadati</taxon>
        <taxon>Pseudomonadota</taxon>
        <taxon>Betaproteobacteria</taxon>
        <taxon>Burkholderiales</taxon>
        <taxon>Alcaligenaceae</taxon>
        <taxon>Pigmentiphaga</taxon>
    </lineage>
</organism>
<name>A0A4Q7NL41_9BURK</name>
<dbReference type="GO" id="GO:0016491">
    <property type="term" value="F:oxidoreductase activity"/>
    <property type="evidence" value="ECO:0007669"/>
    <property type="project" value="InterPro"/>
</dbReference>
<evidence type="ECO:0000313" key="3">
    <source>
        <dbReference type="Proteomes" id="UP000292445"/>
    </source>
</evidence>
<comment type="caution">
    <text evidence="2">The sequence shown here is derived from an EMBL/GenBank/DDBJ whole genome shotgun (WGS) entry which is preliminary data.</text>
</comment>
<sequence length="187" mass="20321">MSTTKIGVIIGSLRKESFNRQLAKAVTKLLPSHFQTEEIAIGDLPLYNQDLDTALPASVVTFKQQVESVDGLLFFTPEYNRSYSGVLKNALDWGSRPWGKSSWPGTPAGIMGASPGQVGTALAQEHLRMVLSALDVPVLPQPSIFVQYTGGLVDAEGKITNEASAKFIQGFVDRYVAWVEKFPPPTP</sequence>
<gene>
    <name evidence="2" type="ORF">EV675_1861</name>
</gene>
<dbReference type="EMBL" id="SGXC01000001">
    <property type="protein sequence ID" value="RZS85831.1"/>
    <property type="molecule type" value="Genomic_DNA"/>
</dbReference>